<gene>
    <name evidence="2" type="ORF">ACFSKP_16735</name>
</gene>
<feature type="transmembrane region" description="Helical" evidence="1">
    <location>
        <begin position="21"/>
        <end position="42"/>
    </location>
</feature>
<evidence type="ECO:0000313" key="3">
    <source>
        <dbReference type="Proteomes" id="UP001597374"/>
    </source>
</evidence>
<sequence length="390" mass="44136">MRIKFLKESSTRSGYRKAVSFLLHKYTFGAVAVLLTVGLWAAGPPLAGTEPIVLRSEPMSFTPKEFYIVDVLDERADKKAVAYLLPAIASTAQAAKALPVDLQGGGHTAIRQFIRQSLRRDTKLRPVVVRLKEYKATEKPGANGRVDGQVMVNMAFELQRKGENVPLVEYSGGARYTRSAAQQMAIEPLLRQSLVEAVRYLNTWMDKEADRNEKLAKGIKVHFKEHTRNADDDTVFYSVDRPLAWSDFQGSSAKPSKYAATVFTSFGYEGNSEVKNGIIHVDLALKVYVLRGSSWVKAGASDAYSLNHEQRHFDITKLVAERFKQKIHPDSLTLEDYNSIIQYHFIESFREMNRLQDQYDGETQHGLNRIAQESWNNRIDAELRAFEVKK</sequence>
<dbReference type="RefSeq" id="WP_250431163.1">
    <property type="nucleotide sequence ID" value="NZ_JALPRR010000003.1"/>
</dbReference>
<dbReference type="EMBL" id="JBHUIM010000002">
    <property type="protein sequence ID" value="MFD2247916.1"/>
    <property type="molecule type" value="Genomic_DNA"/>
</dbReference>
<evidence type="ECO:0000256" key="1">
    <source>
        <dbReference type="SAM" id="Phobius"/>
    </source>
</evidence>
<dbReference type="Proteomes" id="UP001597374">
    <property type="component" value="Unassembled WGS sequence"/>
</dbReference>
<reference evidence="3" key="1">
    <citation type="journal article" date="2019" name="Int. J. Syst. Evol. Microbiol.">
        <title>The Global Catalogue of Microorganisms (GCM) 10K type strain sequencing project: providing services to taxonomists for standard genome sequencing and annotation.</title>
        <authorList>
            <consortium name="The Broad Institute Genomics Platform"/>
            <consortium name="The Broad Institute Genome Sequencing Center for Infectious Disease"/>
            <person name="Wu L."/>
            <person name="Ma J."/>
        </authorList>
    </citation>
    <scope>NUCLEOTIDE SEQUENCE [LARGE SCALE GENOMIC DNA]</scope>
    <source>
        <strain evidence="3">CGMCC 4.1782</strain>
    </source>
</reference>
<keyword evidence="1" id="KW-0472">Membrane</keyword>
<keyword evidence="1" id="KW-1133">Transmembrane helix</keyword>
<keyword evidence="1" id="KW-0812">Transmembrane</keyword>
<proteinExistence type="predicted"/>
<comment type="caution">
    <text evidence="2">The sequence shown here is derived from an EMBL/GenBank/DDBJ whole genome shotgun (WGS) entry which is preliminary data.</text>
</comment>
<evidence type="ECO:0008006" key="4">
    <source>
        <dbReference type="Google" id="ProtNLM"/>
    </source>
</evidence>
<keyword evidence="3" id="KW-1185">Reference proteome</keyword>
<protein>
    <recommendedName>
        <fullName evidence="4">DUF922 domain-containing protein</fullName>
    </recommendedName>
</protein>
<organism evidence="2 3">
    <name type="scientific">Pontibacter ruber</name>
    <dbReference type="NCBI Taxonomy" id="1343895"/>
    <lineage>
        <taxon>Bacteria</taxon>
        <taxon>Pseudomonadati</taxon>
        <taxon>Bacteroidota</taxon>
        <taxon>Cytophagia</taxon>
        <taxon>Cytophagales</taxon>
        <taxon>Hymenobacteraceae</taxon>
        <taxon>Pontibacter</taxon>
    </lineage>
</organism>
<accession>A0ABW5CZQ4</accession>
<evidence type="ECO:0000313" key="2">
    <source>
        <dbReference type="EMBL" id="MFD2247916.1"/>
    </source>
</evidence>
<name>A0ABW5CZQ4_9BACT</name>